<reference evidence="1 2" key="1">
    <citation type="journal article" date="2019" name="Nat. Ecol. Evol.">
        <title>Megaphylogeny resolves global patterns of mushroom evolution.</title>
        <authorList>
            <person name="Varga T."/>
            <person name="Krizsan K."/>
            <person name="Foldi C."/>
            <person name="Dima B."/>
            <person name="Sanchez-Garcia M."/>
            <person name="Sanchez-Ramirez S."/>
            <person name="Szollosi G.J."/>
            <person name="Szarkandi J.G."/>
            <person name="Papp V."/>
            <person name="Albert L."/>
            <person name="Andreopoulos W."/>
            <person name="Angelini C."/>
            <person name="Antonin V."/>
            <person name="Barry K.W."/>
            <person name="Bougher N.L."/>
            <person name="Buchanan P."/>
            <person name="Buyck B."/>
            <person name="Bense V."/>
            <person name="Catcheside P."/>
            <person name="Chovatia M."/>
            <person name="Cooper J."/>
            <person name="Damon W."/>
            <person name="Desjardin D."/>
            <person name="Finy P."/>
            <person name="Geml J."/>
            <person name="Haridas S."/>
            <person name="Hughes K."/>
            <person name="Justo A."/>
            <person name="Karasinski D."/>
            <person name="Kautmanova I."/>
            <person name="Kiss B."/>
            <person name="Kocsube S."/>
            <person name="Kotiranta H."/>
            <person name="LaButti K.M."/>
            <person name="Lechner B.E."/>
            <person name="Liimatainen K."/>
            <person name="Lipzen A."/>
            <person name="Lukacs Z."/>
            <person name="Mihaltcheva S."/>
            <person name="Morgado L.N."/>
            <person name="Niskanen T."/>
            <person name="Noordeloos M.E."/>
            <person name="Ohm R.A."/>
            <person name="Ortiz-Santana B."/>
            <person name="Ovrebo C."/>
            <person name="Racz N."/>
            <person name="Riley R."/>
            <person name="Savchenko A."/>
            <person name="Shiryaev A."/>
            <person name="Soop K."/>
            <person name="Spirin V."/>
            <person name="Szebenyi C."/>
            <person name="Tomsovsky M."/>
            <person name="Tulloss R.E."/>
            <person name="Uehling J."/>
            <person name="Grigoriev I.V."/>
            <person name="Vagvolgyi C."/>
            <person name="Papp T."/>
            <person name="Martin F.M."/>
            <person name="Miettinen O."/>
            <person name="Hibbett D.S."/>
            <person name="Nagy L.G."/>
        </authorList>
    </citation>
    <scope>NUCLEOTIDE SEQUENCE [LARGE SCALE GENOMIC DNA]</scope>
    <source>
        <strain evidence="1 2">OMC1185</strain>
    </source>
</reference>
<dbReference type="AlphaFoldDB" id="A0A5C3N2W0"/>
<name>A0A5C3N2W0_9AGAM</name>
<evidence type="ECO:0000313" key="1">
    <source>
        <dbReference type="EMBL" id="TFK50766.1"/>
    </source>
</evidence>
<accession>A0A5C3N2W0</accession>
<proteinExistence type="predicted"/>
<dbReference type="EMBL" id="ML213512">
    <property type="protein sequence ID" value="TFK50766.1"/>
    <property type="molecule type" value="Genomic_DNA"/>
</dbReference>
<keyword evidence="2" id="KW-1185">Reference proteome</keyword>
<organism evidence="1 2">
    <name type="scientific">Heliocybe sulcata</name>
    <dbReference type="NCBI Taxonomy" id="5364"/>
    <lineage>
        <taxon>Eukaryota</taxon>
        <taxon>Fungi</taxon>
        <taxon>Dikarya</taxon>
        <taxon>Basidiomycota</taxon>
        <taxon>Agaricomycotina</taxon>
        <taxon>Agaricomycetes</taxon>
        <taxon>Gloeophyllales</taxon>
        <taxon>Gloeophyllaceae</taxon>
        <taxon>Heliocybe</taxon>
    </lineage>
</organism>
<protein>
    <submittedName>
        <fullName evidence="1">Uncharacterized protein</fullName>
    </submittedName>
</protein>
<evidence type="ECO:0000313" key="2">
    <source>
        <dbReference type="Proteomes" id="UP000305948"/>
    </source>
</evidence>
<dbReference type="Proteomes" id="UP000305948">
    <property type="component" value="Unassembled WGS sequence"/>
</dbReference>
<gene>
    <name evidence="1" type="ORF">OE88DRAFT_1747107</name>
</gene>
<sequence>MKPRPMVNEPLAYVMQIIRSRLQEANFRGRANVSGLWTDRTRQAKLGSLSSGFNTRFVPQGERNYIVAGCNMEGSDLLVSCDANLFVPEVVVLQQRGGTFIMVSRPCIWSSDSFEYSDLAIAALGPGVSANPEAVHRQSLDSQYKGVDGHARGCERWEHKDKVGPFCFRSQMKKATQPHDLIGGRQATWSGTEIRTAGETLPFVPIPKALETLLSSLNGLRSHSMNCLKSGSKRELPAWLCVLSLALDWCKRVELINGPEYKPAQSFPEKSSTDL</sequence>